<keyword evidence="8" id="KW-1185">Reference proteome</keyword>
<feature type="transmembrane region" description="Helical" evidence="6">
    <location>
        <begin position="164"/>
        <end position="186"/>
    </location>
</feature>
<name>A0A1I2Z8L1_9RHOB</name>
<dbReference type="RefSeq" id="WP_244532074.1">
    <property type="nucleotide sequence ID" value="NZ_FOPU01000007.1"/>
</dbReference>
<evidence type="ECO:0000256" key="5">
    <source>
        <dbReference type="ARBA" id="ARBA00023136"/>
    </source>
</evidence>
<evidence type="ECO:0000313" key="7">
    <source>
        <dbReference type="EMBL" id="SFH33421.1"/>
    </source>
</evidence>
<evidence type="ECO:0000256" key="6">
    <source>
        <dbReference type="RuleBase" id="RU363076"/>
    </source>
</evidence>
<evidence type="ECO:0000313" key="8">
    <source>
        <dbReference type="Proteomes" id="UP000183635"/>
    </source>
</evidence>
<feature type="transmembrane region" description="Helical" evidence="6">
    <location>
        <begin position="12"/>
        <end position="32"/>
    </location>
</feature>
<dbReference type="InterPro" id="IPR045214">
    <property type="entry name" value="Surf1/Surf4"/>
</dbReference>
<dbReference type="CDD" id="cd06662">
    <property type="entry name" value="SURF1"/>
    <property type="match status" value="1"/>
</dbReference>
<dbReference type="AlphaFoldDB" id="A0A1I2Z8L1"/>
<dbReference type="Pfam" id="PF02104">
    <property type="entry name" value="SURF1"/>
    <property type="match status" value="1"/>
</dbReference>
<sequence>MTRAGDGRPLRRLALLTGALAIFMGFCALGVWQVQRLAWKTDLIARVEARLAAPPVPAPGPADWPGLSPRADEYRRVAVAGRYAADSDVLVKAVTDRGPGFWVMTPLATPGGWTVLVNRGFVPDEARSAARALPAAPAEVTGLLRMSQPKGAFLRRNRPDESRWYSRDTVAIAASLGLPAVAPYFIDADARPDGDLPIGGLTVVGFRNSHLGYALTWFALAALWAGWLGWLWRRGKAD</sequence>
<dbReference type="InterPro" id="IPR002994">
    <property type="entry name" value="Surf1/Shy1"/>
</dbReference>
<proteinExistence type="inferred from homology"/>
<evidence type="ECO:0000256" key="3">
    <source>
        <dbReference type="ARBA" id="ARBA00022692"/>
    </source>
</evidence>
<keyword evidence="3 6" id="KW-0812">Transmembrane</keyword>
<dbReference type="PANTHER" id="PTHR23427:SF2">
    <property type="entry name" value="SURFEIT LOCUS PROTEIN 1"/>
    <property type="match status" value="1"/>
</dbReference>
<gene>
    <name evidence="7" type="ORF">SAMN04488021_10773</name>
</gene>
<dbReference type="PANTHER" id="PTHR23427">
    <property type="entry name" value="SURFEIT LOCUS PROTEIN"/>
    <property type="match status" value="1"/>
</dbReference>
<dbReference type="PROSITE" id="PS50895">
    <property type="entry name" value="SURF1"/>
    <property type="match status" value="1"/>
</dbReference>
<keyword evidence="4 6" id="KW-1133">Transmembrane helix</keyword>
<reference evidence="7 8" key="1">
    <citation type="submission" date="2016-10" db="EMBL/GenBank/DDBJ databases">
        <authorList>
            <person name="de Groot N.N."/>
        </authorList>
    </citation>
    <scope>NUCLEOTIDE SEQUENCE [LARGE SCALE GENOMIC DNA]</scope>
    <source>
        <strain evidence="7 8">DSM 8537</strain>
    </source>
</reference>
<evidence type="ECO:0000256" key="2">
    <source>
        <dbReference type="ARBA" id="ARBA00007165"/>
    </source>
</evidence>
<evidence type="ECO:0000256" key="1">
    <source>
        <dbReference type="ARBA" id="ARBA00004370"/>
    </source>
</evidence>
<dbReference type="EMBL" id="FOPU01000007">
    <property type="protein sequence ID" value="SFH33421.1"/>
    <property type="molecule type" value="Genomic_DNA"/>
</dbReference>
<dbReference type="STRING" id="34004.SAMN04488021_10773"/>
<comment type="similarity">
    <text evidence="2 6">Belongs to the SURF1 family.</text>
</comment>
<dbReference type="Proteomes" id="UP000183635">
    <property type="component" value="Unassembled WGS sequence"/>
</dbReference>
<comment type="subcellular location">
    <subcellularLocation>
        <location evidence="6">Cell membrane</location>
        <topology evidence="6">Multi-pass membrane protein</topology>
    </subcellularLocation>
    <subcellularLocation>
        <location evidence="1">Membrane</location>
    </subcellularLocation>
</comment>
<evidence type="ECO:0000256" key="4">
    <source>
        <dbReference type="ARBA" id="ARBA00022989"/>
    </source>
</evidence>
<keyword evidence="6" id="KW-1003">Cell membrane</keyword>
<dbReference type="GO" id="GO:0005886">
    <property type="term" value="C:plasma membrane"/>
    <property type="evidence" value="ECO:0007669"/>
    <property type="project" value="UniProtKB-SubCell"/>
</dbReference>
<accession>A0A1I2Z8L1</accession>
<feature type="transmembrane region" description="Helical" evidence="6">
    <location>
        <begin position="211"/>
        <end position="232"/>
    </location>
</feature>
<protein>
    <recommendedName>
        <fullName evidence="6">SURF1-like protein</fullName>
    </recommendedName>
</protein>
<organism evidence="7 8">
    <name type="scientific">Paracoccus aminovorans</name>
    <dbReference type="NCBI Taxonomy" id="34004"/>
    <lineage>
        <taxon>Bacteria</taxon>
        <taxon>Pseudomonadati</taxon>
        <taxon>Pseudomonadota</taxon>
        <taxon>Alphaproteobacteria</taxon>
        <taxon>Rhodobacterales</taxon>
        <taxon>Paracoccaceae</taxon>
        <taxon>Paracoccus</taxon>
    </lineage>
</organism>
<keyword evidence="5 6" id="KW-0472">Membrane</keyword>